<accession>A0A0S2M000</accession>
<evidence type="ECO:0000313" key="1">
    <source>
        <dbReference type="EMBL" id="ALO67026.1"/>
    </source>
</evidence>
<dbReference type="EMBL" id="CP013200">
    <property type="protein sequence ID" value="ALO67026.1"/>
    <property type="molecule type" value="Genomic_DNA"/>
</dbReference>
<proteinExistence type="predicted"/>
<dbReference type="Proteomes" id="UP000059574">
    <property type="component" value="Chromosome"/>
</dbReference>
<gene>
    <name evidence="1" type="ORF">AS189_11630</name>
</gene>
<reference evidence="1 2" key="2">
    <citation type="journal article" date="2016" name="J. Biotechnol.">
        <title>Complete genome sequence of Arthrobacter alpinus ERGS4:06, a yellow pigmented bacterium tolerant to cold and radiations isolated from Sikkim Himalaya.</title>
        <authorList>
            <person name="Kumar R."/>
            <person name="Singh D."/>
            <person name="Swarnkar M.K."/>
            <person name="Singh A.K."/>
            <person name="Kumar S."/>
        </authorList>
    </citation>
    <scope>NUCLEOTIDE SEQUENCE [LARGE SCALE GENOMIC DNA]</scope>
    <source>
        <strain evidence="1 2">ERGS4:06</strain>
    </source>
</reference>
<organism evidence="1 2">
    <name type="scientific">Arthrobacter alpinus</name>
    <dbReference type="NCBI Taxonomy" id="656366"/>
    <lineage>
        <taxon>Bacteria</taxon>
        <taxon>Bacillati</taxon>
        <taxon>Actinomycetota</taxon>
        <taxon>Actinomycetes</taxon>
        <taxon>Micrococcales</taxon>
        <taxon>Micrococcaceae</taxon>
        <taxon>Arthrobacter</taxon>
    </lineage>
</organism>
<name>A0A0S2M000_9MICC</name>
<sequence>MSGAKPSGTALAVGLEIATDANFFGPLEVNGVDGQISFGSYYWRGYEPDGTRMNSVDSSAANNCLQDRGRLIPDYFGTGEKLKGLVILDVTTPTGTIVFNPAGGDGWAWKY</sequence>
<evidence type="ECO:0000313" key="2">
    <source>
        <dbReference type="Proteomes" id="UP000059574"/>
    </source>
</evidence>
<reference evidence="2" key="1">
    <citation type="submission" date="2015-11" db="EMBL/GenBank/DDBJ databases">
        <authorList>
            <person name="Kumar R."/>
            <person name="Singh D."/>
            <person name="Swarnkar M.K."/>
            <person name="Singh A.K."/>
            <person name="Kumar S."/>
        </authorList>
    </citation>
    <scope>NUCLEOTIDE SEQUENCE [LARGE SCALE GENOMIC DNA]</scope>
    <source>
        <strain evidence="2">ERGS4:06</strain>
    </source>
</reference>
<protein>
    <submittedName>
        <fullName evidence="1">Uncharacterized protein</fullName>
    </submittedName>
</protein>
<dbReference type="AlphaFoldDB" id="A0A0S2M000"/>